<dbReference type="EMBL" id="BK016133">
    <property type="protein sequence ID" value="DAF97460.1"/>
    <property type="molecule type" value="Genomic_DNA"/>
</dbReference>
<feature type="compositionally biased region" description="Basic and acidic residues" evidence="1">
    <location>
        <begin position="1"/>
        <end position="28"/>
    </location>
</feature>
<sequence>MGRVVEEVLPRFGEEAGDETRNYPREEQPDTEEE</sequence>
<name>A0A8S5UST2_9CAUD</name>
<organism evidence="2">
    <name type="scientific">Myoviridae sp. ctijX18</name>
    <dbReference type="NCBI Taxonomy" id="2825154"/>
    <lineage>
        <taxon>Viruses</taxon>
        <taxon>Duplodnaviria</taxon>
        <taxon>Heunggongvirae</taxon>
        <taxon>Uroviricota</taxon>
        <taxon>Caudoviricetes</taxon>
    </lineage>
</organism>
<proteinExistence type="predicted"/>
<protein>
    <submittedName>
        <fullName evidence="2">Uncharacterized protein</fullName>
    </submittedName>
</protein>
<reference evidence="2" key="1">
    <citation type="journal article" date="2021" name="Proc. Natl. Acad. Sci. U.S.A.">
        <title>A Catalog of Tens of Thousands of Viruses from Human Metagenomes Reveals Hidden Associations with Chronic Diseases.</title>
        <authorList>
            <person name="Tisza M.J."/>
            <person name="Buck C.B."/>
        </authorList>
    </citation>
    <scope>NUCLEOTIDE SEQUENCE</scope>
    <source>
        <strain evidence="2">CtijX18</strain>
    </source>
</reference>
<accession>A0A8S5UST2</accession>
<feature type="region of interest" description="Disordered" evidence="1">
    <location>
        <begin position="1"/>
        <end position="34"/>
    </location>
</feature>
<evidence type="ECO:0000256" key="1">
    <source>
        <dbReference type="SAM" id="MobiDB-lite"/>
    </source>
</evidence>
<evidence type="ECO:0000313" key="2">
    <source>
        <dbReference type="EMBL" id="DAF97460.1"/>
    </source>
</evidence>